<gene>
    <name evidence="1" type="ORF">BDD16_001524</name>
</gene>
<keyword evidence="1" id="KW-0489">Methyltransferase</keyword>
<dbReference type="PANTHER" id="PTHR43861">
    <property type="entry name" value="TRANS-ACONITATE 2-METHYLTRANSFERASE-RELATED"/>
    <property type="match status" value="1"/>
</dbReference>
<comment type="caution">
    <text evidence="1">The sequence shown here is derived from an EMBL/GenBank/DDBJ whole genome shotgun (WGS) entry which is preliminary data.</text>
</comment>
<keyword evidence="1" id="KW-0808">Transferase</keyword>
<keyword evidence="2" id="KW-1185">Reference proteome</keyword>
<evidence type="ECO:0000313" key="2">
    <source>
        <dbReference type="Proteomes" id="UP000518288"/>
    </source>
</evidence>
<dbReference type="GO" id="GO:0032259">
    <property type="term" value="P:methylation"/>
    <property type="evidence" value="ECO:0007669"/>
    <property type="project" value="UniProtKB-KW"/>
</dbReference>
<organism evidence="1 2">
    <name type="scientific">Sphaerotilus montanus</name>
    <dbReference type="NCBI Taxonomy" id="522889"/>
    <lineage>
        <taxon>Bacteria</taxon>
        <taxon>Pseudomonadati</taxon>
        <taxon>Pseudomonadota</taxon>
        <taxon>Betaproteobacteria</taxon>
        <taxon>Burkholderiales</taxon>
        <taxon>Sphaerotilaceae</taxon>
        <taxon>Sphaerotilus</taxon>
    </lineage>
</organism>
<reference evidence="1 2" key="1">
    <citation type="submission" date="2020-07" db="EMBL/GenBank/DDBJ databases">
        <title>Genomic Encyclopedia of Archaeal and Bacterial Type Strains, Phase II (KMG-II): from individual species to whole genera.</title>
        <authorList>
            <person name="Goeker M."/>
        </authorList>
    </citation>
    <scope>NUCLEOTIDE SEQUENCE [LARGE SCALE GENOMIC DNA]</scope>
    <source>
        <strain evidence="1 2">DSM 21226</strain>
    </source>
</reference>
<dbReference type="GO" id="GO:0008168">
    <property type="term" value="F:methyltransferase activity"/>
    <property type="evidence" value="ECO:0007669"/>
    <property type="project" value="UniProtKB-KW"/>
</dbReference>
<dbReference type="Gene3D" id="3.40.50.150">
    <property type="entry name" value="Vaccinia Virus protein VP39"/>
    <property type="match status" value="1"/>
</dbReference>
<dbReference type="Proteomes" id="UP000518288">
    <property type="component" value="Unassembled WGS sequence"/>
</dbReference>
<dbReference type="CDD" id="cd02440">
    <property type="entry name" value="AdoMet_MTases"/>
    <property type="match status" value="1"/>
</dbReference>
<evidence type="ECO:0000313" key="1">
    <source>
        <dbReference type="EMBL" id="NYG32538.1"/>
    </source>
</evidence>
<dbReference type="RefSeq" id="WP_179633420.1">
    <property type="nucleotide sequence ID" value="NZ_JACCFH010000001.1"/>
</dbReference>
<dbReference type="SUPFAM" id="SSF53335">
    <property type="entry name" value="S-adenosyl-L-methionine-dependent methyltransferases"/>
    <property type="match status" value="1"/>
</dbReference>
<dbReference type="InterPro" id="IPR029063">
    <property type="entry name" value="SAM-dependent_MTases_sf"/>
</dbReference>
<accession>A0A7Y9QW30</accession>
<sequence length="257" mass="29588">MGLDKSPVVLGKDHFRQLYQTELEQEAEWLRRGAREKVNSIEQFLRAHDLHPRRLVELGCGVGAVITECQRRSLAATYMGVDYSQEAVDYLRAHSPGIEAVQGDITDPQFRVDEPSDVVVVSHVLEHLEEPARFLHSMQRALKFSHAVIEVPLEDLMASRLKARLKDRTGNVAGHVQFFTSTSFEALIESCGLRIVDRRNYAPVLDMDTIRFVSQKDGLALHRYWLKAVTNHYLPQWLMPWWKRLYYAHHAVLCTAR</sequence>
<dbReference type="Pfam" id="PF13489">
    <property type="entry name" value="Methyltransf_23"/>
    <property type="match status" value="1"/>
</dbReference>
<proteinExistence type="predicted"/>
<protein>
    <submittedName>
        <fullName evidence="1">Trans-aconitate methyltransferase</fullName>
    </submittedName>
</protein>
<dbReference type="AlphaFoldDB" id="A0A7Y9QW30"/>
<name>A0A7Y9QW30_9BURK</name>
<dbReference type="EMBL" id="JACCFH010000001">
    <property type="protein sequence ID" value="NYG32538.1"/>
    <property type="molecule type" value="Genomic_DNA"/>
</dbReference>